<dbReference type="STRING" id="553218.CAMRE0001_2858"/>
<gene>
    <name evidence="1" type="ORF">CAMRE0001_2858</name>
</gene>
<keyword evidence="2" id="KW-1185">Reference proteome</keyword>
<reference evidence="1 2" key="1">
    <citation type="submission" date="2008-08" db="EMBL/GenBank/DDBJ databases">
        <authorList>
            <person name="Madupu R."/>
            <person name="Durkin A.S."/>
            <person name="Torralba M."/>
            <person name="Methe B."/>
            <person name="Sutton G.G."/>
            <person name="Strausberg R.L."/>
            <person name="Nelson K.E."/>
        </authorList>
    </citation>
    <scope>NUCLEOTIDE SEQUENCE [LARGE SCALE GENOMIC DNA]</scope>
    <source>
        <strain evidence="1 2">RM3267</strain>
    </source>
</reference>
<dbReference type="EMBL" id="ACFU01000030">
    <property type="protein sequence ID" value="EEF13004.1"/>
    <property type="molecule type" value="Genomic_DNA"/>
</dbReference>
<dbReference type="AlphaFoldDB" id="B9D4S2"/>
<organism evidence="1 2">
    <name type="scientific">Campylobacter rectus RM3267</name>
    <dbReference type="NCBI Taxonomy" id="553218"/>
    <lineage>
        <taxon>Bacteria</taxon>
        <taxon>Pseudomonadati</taxon>
        <taxon>Campylobacterota</taxon>
        <taxon>Epsilonproteobacteria</taxon>
        <taxon>Campylobacterales</taxon>
        <taxon>Campylobacteraceae</taxon>
        <taxon>Campylobacter</taxon>
    </lineage>
</organism>
<dbReference type="eggNOG" id="ENOG5032FR3">
    <property type="taxonomic scope" value="Bacteria"/>
</dbReference>
<comment type="caution">
    <text evidence="1">The sequence shown here is derived from an EMBL/GenBank/DDBJ whole genome shotgun (WGS) entry which is preliminary data.</text>
</comment>
<evidence type="ECO:0000313" key="1">
    <source>
        <dbReference type="EMBL" id="EEF13004.1"/>
    </source>
</evidence>
<evidence type="ECO:0000313" key="2">
    <source>
        <dbReference type="Proteomes" id="UP000003082"/>
    </source>
</evidence>
<dbReference type="Proteomes" id="UP000003082">
    <property type="component" value="Unassembled WGS sequence"/>
</dbReference>
<proteinExistence type="predicted"/>
<accession>B9D4S2</accession>
<sequence length="37" mass="4328">MQNNKAKYFCSRRGGFKFYDGSYLVGSDRVKFKSNEV</sequence>
<protein>
    <submittedName>
        <fullName evidence="1">Uncharacterized protein</fullName>
    </submittedName>
</protein>
<name>B9D4S2_CAMRE</name>